<dbReference type="EMBL" id="AMQN01023506">
    <property type="status" value="NOT_ANNOTATED_CDS"/>
    <property type="molecule type" value="Genomic_DNA"/>
</dbReference>
<evidence type="ECO:0000256" key="1">
    <source>
        <dbReference type="SAM" id="MobiDB-lite"/>
    </source>
</evidence>
<reference evidence="3 5" key="2">
    <citation type="journal article" date="2013" name="Nature">
        <title>Insights into bilaterian evolution from three spiralian genomes.</title>
        <authorList>
            <person name="Simakov O."/>
            <person name="Marletaz F."/>
            <person name="Cho S.J."/>
            <person name="Edsinger-Gonzales E."/>
            <person name="Havlak P."/>
            <person name="Hellsten U."/>
            <person name="Kuo D.H."/>
            <person name="Larsson T."/>
            <person name="Lv J."/>
            <person name="Arendt D."/>
            <person name="Savage R."/>
            <person name="Osoegawa K."/>
            <person name="de Jong P."/>
            <person name="Grimwood J."/>
            <person name="Chapman J.A."/>
            <person name="Shapiro H."/>
            <person name="Aerts A."/>
            <person name="Otillar R.P."/>
            <person name="Terry A.Y."/>
            <person name="Boore J.L."/>
            <person name="Grigoriev I.V."/>
            <person name="Lindberg D.R."/>
            <person name="Seaver E.C."/>
            <person name="Weisblat D.A."/>
            <person name="Putnam N.H."/>
            <person name="Rokhsar D.S."/>
        </authorList>
    </citation>
    <scope>NUCLEOTIDE SEQUENCE</scope>
    <source>
        <strain evidence="3 5">I ESC-2004</strain>
    </source>
</reference>
<evidence type="ECO:0000313" key="3">
    <source>
        <dbReference type="EMBL" id="ELU05361.1"/>
    </source>
</evidence>
<organism evidence="3">
    <name type="scientific">Capitella teleta</name>
    <name type="common">Polychaete worm</name>
    <dbReference type="NCBI Taxonomy" id="283909"/>
    <lineage>
        <taxon>Eukaryota</taxon>
        <taxon>Metazoa</taxon>
        <taxon>Spiralia</taxon>
        <taxon>Lophotrochozoa</taxon>
        <taxon>Annelida</taxon>
        <taxon>Polychaeta</taxon>
        <taxon>Sedentaria</taxon>
        <taxon>Scolecida</taxon>
        <taxon>Capitellidae</taxon>
        <taxon>Capitella</taxon>
    </lineage>
</organism>
<keyword evidence="2" id="KW-0812">Transmembrane</keyword>
<evidence type="ECO:0000313" key="4">
    <source>
        <dbReference type="EnsemblMetazoa" id="CapteP188789"/>
    </source>
</evidence>
<reference evidence="4" key="3">
    <citation type="submission" date="2015-06" db="UniProtKB">
        <authorList>
            <consortium name="EnsemblMetazoa"/>
        </authorList>
    </citation>
    <scope>IDENTIFICATION</scope>
</reference>
<keyword evidence="2" id="KW-1133">Transmembrane helix</keyword>
<evidence type="ECO:0000256" key="2">
    <source>
        <dbReference type="SAM" id="Phobius"/>
    </source>
</evidence>
<dbReference type="EMBL" id="KB301604">
    <property type="protein sequence ID" value="ELU05361.1"/>
    <property type="molecule type" value="Genomic_DNA"/>
</dbReference>
<proteinExistence type="predicted"/>
<name>R7UPK9_CAPTE</name>
<protein>
    <submittedName>
        <fullName evidence="3 4">Uncharacterized protein</fullName>
    </submittedName>
</protein>
<sequence>MAQPAWPEQLAHHLHRQEERAHVKDHAEKVFPCDGADPQLVKQFLREMELVPMDCRLQVFERMARGSLLREFLHWQRGNNAVPLDQRWGPLKTHVLAAFVSQDTDGTMKKELFKCKRGTSESIVSFNRRFRELAAEAYPLRYDPQGVVIPRNRDQVEALVKTYAAGLRERRLAVKIITPEWPQTLEEAMQRTAATEKQSDSLQRLGYGEEPMEVDAVSTMRPAAFDKELHLLKTQYGKLESKVDRLLERMTQPKEARKPWRRETQQRAFPKKDTPRRRKACFYCGQEVGAKGLDQSTVPFGAFAVNDGIVRTFSSTYDLVLVRSHPRSMKMEILNGLDGDFLRILQLMKRWRDGPEVLDVFYTRYRNLKVSTRHRRWAPLEPIGELVGNIFGLASTDDIRAIRDRINAVITVLGDNRQVIKDSIVLINDTRRQAAEVGSTVHSLIRRAEEVRQRIDMLVTNVTRLTDRTTKLYAYDVAEAILSAMEFYQAQEDAFERNYLHHREMAEIGHLTEGLIDEETLQEVLHRIHSPLPASYFYQHAKTHLLRMTSSKICYIISIPIIDADVYSAWKIATVPFLTQSGRGLAVIMPEASSVAVAHVSGSVIDTSTCIYEDPVLCWNPIRYTTMPCVQGIISKNPDLLDSCLLQATNNHLPTLKELTVRQILVTTMGERIEERCMGRPVHTTVLEEGTYLLSSEDSCTLAGANGWSYTIGSSDEDTRVITEEFLLRGLNTTLRLPPTVAIPIVNWTSVRDLTDITGHRMPHLKKMLDIETLTSHDGYVSWFTLGSLVILLLIGAIYAANRKWKMCHRISFSGGRQPTALVLPATQNSLTKGKNDVSTEYPGLFSNEVPV</sequence>
<dbReference type="Proteomes" id="UP000014760">
    <property type="component" value="Unassembled WGS sequence"/>
</dbReference>
<keyword evidence="5" id="KW-1185">Reference proteome</keyword>
<dbReference type="EnsemblMetazoa" id="CapteT188789">
    <property type="protein sequence ID" value="CapteP188789"/>
    <property type="gene ID" value="CapteG188789"/>
</dbReference>
<feature type="transmembrane region" description="Helical" evidence="2">
    <location>
        <begin position="780"/>
        <end position="801"/>
    </location>
</feature>
<gene>
    <name evidence="3" type="ORF">CAPTEDRAFT_188789</name>
</gene>
<evidence type="ECO:0000313" key="5">
    <source>
        <dbReference type="Proteomes" id="UP000014760"/>
    </source>
</evidence>
<dbReference type="OrthoDB" id="8066225at2759"/>
<keyword evidence="2" id="KW-0472">Membrane</keyword>
<reference evidence="5" key="1">
    <citation type="submission" date="2012-12" db="EMBL/GenBank/DDBJ databases">
        <authorList>
            <person name="Hellsten U."/>
            <person name="Grimwood J."/>
            <person name="Chapman J.A."/>
            <person name="Shapiro H."/>
            <person name="Aerts A."/>
            <person name="Otillar R.P."/>
            <person name="Terry A.Y."/>
            <person name="Boore J.L."/>
            <person name="Simakov O."/>
            <person name="Marletaz F."/>
            <person name="Cho S.-J."/>
            <person name="Edsinger-Gonzales E."/>
            <person name="Havlak P."/>
            <person name="Kuo D.-H."/>
            <person name="Larsson T."/>
            <person name="Lv J."/>
            <person name="Arendt D."/>
            <person name="Savage R."/>
            <person name="Osoegawa K."/>
            <person name="de Jong P."/>
            <person name="Lindberg D.R."/>
            <person name="Seaver E.C."/>
            <person name="Weisblat D.A."/>
            <person name="Putnam N.H."/>
            <person name="Grigoriev I.V."/>
            <person name="Rokhsar D.S."/>
        </authorList>
    </citation>
    <scope>NUCLEOTIDE SEQUENCE</scope>
    <source>
        <strain evidence="5">I ESC-2004</strain>
    </source>
</reference>
<feature type="region of interest" description="Disordered" evidence="1">
    <location>
        <begin position="252"/>
        <end position="271"/>
    </location>
</feature>
<dbReference type="AlphaFoldDB" id="R7UPK9"/>
<dbReference type="HOGENOM" id="CLU_016908_0_0_1"/>
<accession>R7UPK9</accession>